<dbReference type="Gramene" id="PVH32602">
    <property type="protein sequence ID" value="PVH32602"/>
    <property type="gene ID" value="PAHAL_9G440100"/>
</dbReference>
<dbReference type="InterPro" id="IPR032675">
    <property type="entry name" value="LRR_dom_sf"/>
</dbReference>
<dbReference type="GO" id="GO:0005524">
    <property type="term" value="F:ATP binding"/>
    <property type="evidence" value="ECO:0007669"/>
    <property type="project" value="UniProtKB-KW"/>
</dbReference>
<dbReference type="FunFam" id="1.10.10.10:FF:000322">
    <property type="entry name" value="Probable disease resistance protein At1g63360"/>
    <property type="match status" value="1"/>
</dbReference>
<evidence type="ECO:0000256" key="5">
    <source>
        <dbReference type="ARBA" id="ARBA00022821"/>
    </source>
</evidence>
<protein>
    <recommendedName>
        <fullName evidence="12">NB-ARC domain-containing protein</fullName>
    </recommendedName>
</protein>
<feature type="domain" description="Disease resistance N-terminal" evidence="8">
    <location>
        <begin position="50"/>
        <end position="81"/>
    </location>
</feature>
<keyword evidence="4" id="KW-0547">Nucleotide-binding</keyword>
<name>A0A2T8I4K7_9POAL</name>
<evidence type="ECO:0000313" key="11">
    <source>
        <dbReference type="EMBL" id="PVH32602.1"/>
    </source>
</evidence>
<dbReference type="Pfam" id="PF18052">
    <property type="entry name" value="Rx_N"/>
    <property type="match status" value="1"/>
</dbReference>
<evidence type="ECO:0008006" key="12">
    <source>
        <dbReference type="Google" id="ProtNLM"/>
    </source>
</evidence>
<dbReference type="Gene3D" id="1.10.10.10">
    <property type="entry name" value="Winged helix-like DNA-binding domain superfamily/Winged helix DNA-binding domain"/>
    <property type="match status" value="1"/>
</dbReference>
<evidence type="ECO:0000259" key="10">
    <source>
        <dbReference type="Pfam" id="PF25019"/>
    </source>
</evidence>
<reference evidence="11" key="1">
    <citation type="submission" date="2018-04" db="EMBL/GenBank/DDBJ databases">
        <title>WGS assembly of Panicum hallii.</title>
        <authorList>
            <person name="Lovell J."/>
            <person name="Jenkins J."/>
            <person name="Lowry D."/>
            <person name="Mamidi S."/>
            <person name="Sreedasyam A."/>
            <person name="Weng X."/>
            <person name="Barry K."/>
            <person name="Bonette J."/>
            <person name="Campitelli B."/>
            <person name="Daum C."/>
            <person name="Gordon S."/>
            <person name="Gould B."/>
            <person name="Lipzen A."/>
            <person name="Macqueen A."/>
            <person name="Palacio-Mejia J."/>
            <person name="Plott C."/>
            <person name="Shakirov E."/>
            <person name="Shu S."/>
            <person name="Yoshinaga Y."/>
            <person name="Zane M."/>
            <person name="Rokhsar D."/>
            <person name="Grimwood J."/>
            <person name="Schmutz J."/>
            <person name="Juenger T."/>
        </authorList>
    </citation>
    <scope>NUCLEOTIDE SEQUENCE [LARGE SCALE GENOMIC DNA]</scope>
    <source>
        <strain evidence="11">FIL2</strain>
    </source>
</reference>
<evidence type="ECO:0000259" key="8">
    <source>
        <dbReference type="Pfam" id="PF18052"/>
    </source>
</evidence>
<dbReference type="Gene3D" id="3.80.10.10">
    <property type="entry name" value="Ribonuclease Inhibitor"/>
    <property type="match status" value="2"/>
</dbReference>
<dbReference type="PANTHER" id="PTHR36766:SF60">
    <property type="entry name" value="NB-ARC DOMAIN-CONTAINING PROTEIN"/>
    <property type="match status" value="1"/>
</dbReference>
<dbReference type="InterPro" id="IPR027417">
    <property type="entry name" value="P-loop_NTPase"/>
</dbReference>
<keyword evidence="2" id="KW-0433">Leucine-rich repeat</keyword>
<dbReference type="SUPFAM" id="SSF52058">
    <property type="entry name" value="L domain-like"/>
    <property type="match status" value="2"/>
</dbReference>
<evidence type="ECO:0000259" key="9">
    <source>
        <dbReference type="Pfam" id="PF23559"/>
    </source>
</evidence>
<dbReference type="InterPro" id="IPR002182">
    <property type="entry name" value="NB-ARC"/>
</dbReference>
<dbReference type="PROSITE" id="PS51450">
    <property type="entry name" value="LRR"/>
    <property type="match status" value="1"/>
</dbReference>
<evidence type="ECO:0000259" key="7">
    <source>
        <dbReference type="Pfam" id="PF00931"/>
    </source>
</evidence>
<dbReference type="InterPro" id="IPR041118">
    <property type="entry name" value="Rx_N"/>
</dbReference>
<dbReference type="Proteomes" id="UP000243499">
    <property type="component" value="Chromosome 9"/>
</dbReference>
<dbReference type="Gene3D" id="3.40.50.300">
    <property type="entry name" value="P-loop containing nucleotide triphosphate hydrolases"/>
    <property type="match status" value="1"/>
</dbReference>
<evidence type="ECO:0000256" key="6">
    <source>
        <dbReference type="ARBA" id="ARBA00022840"/>
    </source>
</evidence>
<dbReference type="GO" id="GO:0043531">
    <property type="term" value="F:ADP binding"/>
    <property type="evidence" value="ECO:0007669"/>
    <property type="project" value="InterPro"/>
</dbReference>
<accession>A0A2T8I4K7</accession>
<feature type="domain" description="R13L1/DRL21-like LRR repeat region" evidence="10">
    <location>
        <begin position="610"/>
        <end position="727"/>
    </location>
</feature>
<dbReference type="PRINTS" id="PR00364">
    <property type="entry name" value="DISEASERSIST"/>
</dbReference>
<proteinExistence type="inferred from homology"/>
<feature type="domain" description="NB-ARC" evidence="7">
    <location>
        <begin position="175"/>
        <end position="316"/>
    </location>
</feature>
<sequence length="1180" mass="133511">MADVALAGLRWAASPIIDKLLADASTYLGVDMARELQELETTVLPHFDLAWLQQLKDAFYDAEDLLDEHEYNLLKRKAKSGDDSSVGDDDDDASSIKSTILKPFRATASRTRNLLPENRRLIRKLNELKDILLKAKDFLAYRVPPKVFGRDRDRDRIIDLLTKRTAAGASSTNYSGVAIVKHGGAGKSTLAQHVYNDGRVKDHFDVRMWVCISRKLDVHRHTRELIESATNGECPRVENIDTLQCRLRDTLQDSCSNEREWDLLLEPLVSQGEGSKVLVTSRRDTFPAALHCKEVVHLEDLENAEFLALFKHHAFAGAEIGDQKLKVQLEEIGEKIAKRLGQSPLAAKVVGSNLSRKKDISSWRDALGIENLSEPAREPNHHLKSKPIRALLWSYEKLDPRLQRCFLYCSLFPKGHRYDVDEVVHFWVAEGLVEKSCHPNRSIEDVGHDYINELISGSFFQPVYAGKEINSYVYTVHDLLHDLAESLFREDCFRLDDDSAEIPLTVRHLSVRVKSMIQHKQSICKLRHLIICLDPVVDDVSDLFHVLLRNLNKLRVLRLRFYNRSKLPESVSELKHLRYLDLSGTSISELPDHSQVLDTFCVKKQKGYELHQLRNMNELRGSLCIANLEAVTGKEEALGAALHHKKHLNGLQLVWTEDNGSREGDTTHLEILEGLMPPPELKRLTIKGYKSSSYPSWALTLNNCAVLECLPLNTGLLRHFRYLELWNVPNLKILPCLPGGLESLLIRWCPLLMFITNDELQQHGQTEITMRTDRLAPKLALLWEVDSGSTIRRVLSDEHSSMKQQLMALMDDDVSEHLQSIESAVEDGRNKVFTKENTTNAWLCCHEQRIRLIYRQRIGLPLIPPSGLSELVLSSCSITDGALASGLGGLTSLRSLSLQQIMNLTAFPSDEVFQHLTALEYVSINDCWCLRSLGGLRAAVSVYYFWLCSCPSLELARGAEYMPLSLRTLRMRNCILAADSLGVSLPQLKDLSIDDCRSSASLSIGHQTSLESLSICGILDLCFLEGLSSLQFLHVWLRDVPKLTAECISQFRVQRALSIGSSVLLNHMLSSENFTVLADLTLKCWKEQSFSFEESAKFSSVEELSLIACEMKSLPRNLNFLSSLKKLNIDQCPNISSLPDLPSTLQHIRIYKCELLTDSCRAPDGESWPKIVHIRWKYIR</sequence>
<dbReference type="Pfam" id="PF25019">
    <property type="entry name" value="LRR_R13L1-DRL21"/>
    <property type="match status" value="1"/>
</dbReference>
<keyword evidence="5" id="KW-0611">Plant defense</keyword>
<dbReference type="InterPro" id="IPR001611">
    <property type="entry name" value="Leu-rich_rpt"/>
</dbReference>
<gene>
    <name evidence="11" type="ORF">PAHAL_9G440100</name>
</gene>
<dbReference type="SUPFAM" id="SSF52540">
    <property type="entry name" value="P-loop containing nucleoside triphosphate hydrolases"/>
    <property type="match status" value="1"/>
</dbReference>
<dbReference type="InterPro" id="IPR058922">
    <property type="entry name" value="WHD_DRP"/>
</dbReference>
<evidence type="ECO:0000256" key="2">
    <source>
        <dbReference type="ARBA" id="ARBA00022614"/>
    </source>
</evidence>
<dbReference type="GO" id="GO:0002758">
    <property type="term" value="P:innate immune response-activating signaling pathway"/>
    <property type="evidence" value="ECO:0007669"/>
    <property type="project" value="UniProtKB-ARBA"/>
</dbReference>
<dbReference type="AlphaFoldDB" id="A0A2T8I4K7"/>
<dbReference type="GO" id="GO:0009626">
    <property type="term" value="P:plant-type hypersensitive response"/>
    <property type="evidence" value="ECO:0007669"/>
    <property type="project" value="UniProtKB-ARBA"/>
</dbReference>
<dbReference type="InterPro" id="IPR036388">
    <property type="entry name" value="WH-like_DNA-bd_sf"/>
</dbReference>
<evidence type="ECO:0000256" key="4">
    <source>
        <dbReference type="ARBA" id="ARBA00022741"/>
    </source>
</evidence>
<dbReference type="GO" id="GO:0042742">
    <property type="term" value="P:defense response to bacterium"/>
    <property type="evidence" value="ECO:0007669"/>
    <property type="project" value="UniProtKB-ARBA"/>
</dbReference>
<organism evidence="11">
    <name type="scientific">Panicum hallii</name>
    <dbReference type="NCBI Taxonomy" id="206008"/>
    <lineage>
        <taxon>Eukaryota</taxon>
        <taxon>Viridiplantae</taxon>
        <taxon>Streptophyta</taxon>
        <taxon>Embryophyta</taxon>
        <taxon>Tracheophyta</taxon>
        <taxon>Spermatophyta</taxon>
        <taxon>Magnoliopsida</taxon>
        <taxon>Liliopsida</taxon>
        <taxon>Poales</taxon>
        <taxon>Poaceae</taxon>
        <taxon>PACMAD clade</taxon>
        <taxon>Panicoideae</taxon>
        <taxon>Panicodae</taxon>
        <taxon>Paniceae</taxon>
        <taxon>Panicinae</taxon>
        <taxon>Panicum</taxon>
        <taxon>Panicum sect. Panicum</taxon>
    </lineage>
</organism>
<feature type="domain" description="Disease resistance protein winged helix" evidence="9">
    <location>
        <begin position="411"/>
        <end position="484"/>
    </location>
</feature>
<dbReference type="EMBL" id="CM008054">
    <property type="protein sequence ID" value="PVH32602.1"/>
    <property type="molecule type" value="Genomic_DNA"/>
</dbReference>
<keyword evidence="3" id="KW-0677">Repeat</keyword>
<dbReference type="PANTHER" id="PTHR36766">
    <property type="entry name" value="PLANT BROAD-SPECTRUM MILDEW RESISTANCE PROTEIN RPW8"/>
    <property type="match status" value="1"/>
</dbReference>
<keyword evidence="6" id="KW-0067">ATP-binding</keyword>
<evidence type="ECO:0000256" key="1">
    <source>
        <dbReference type="ARBA" id="ARBA00008894"/>
    </source>
</evidence>
<dbReference type="Pfam" id="PF00931">
    <property type="entry name" value="NB-ARC"/>
    <property type="match status" value="1"/>
</dbReference>
<evidence type="ECO:0000256" key="3">
    <source>
        <dbReference type="ARBA" id="ARBA00022737"/>
    </source>
</evidence>
<dbReference type="Pfam" id="PF23559">
    <property type="entry name" value="WHD_DRP"/>
    <property type="match status" value="1"/>
</dbReference>
<dbReference type="InterPro" id="IPR056789">
    <property type="entry name" value="LRR_R13L1-DRL21"/>
</dbReference>
<comment type="similarity">
    <text evidence="1">Belongs to the disease resistance NB-LRR family.</text>
</comment>